<evidence type="ECO:0000259" key="5">
    <source>
        <dbReference type="PROSITE" id="PS50048"/>
    </source>
</evidence>
<dbReference type="CDD" id="cd00067">
    <property type="entry name" value="GAL4"/>
    <property type="match status" value="1"/>
</dbReference>
<evidence type="ECO:0000256" key="4">
    <source>
        <dbReference type="SAM" id="MobiDB-lite"/>
    </source>
</evidence>
<feature type="compositionally biased region" description="Low complexity" evidence="4">
    <location>
        <begin position="736"/>
        <end position="749"/>
    </location>
</feature>
<feature type="region of interest" description="Disordered" evidence="4">
    <location>
        <begin position="1"/>
        <end position="57"/>
    </location>
</feature>
<feature type="region of interest" description="Disordered" evidence="4">
    <location>
        <begin position="126"/>
        <end position="214"/>
    </location>
</feature>
<evidence type="ECO:0000256" key="1">
    <source>
        <dbReference type="ARBA" id="ARBA00004123"/>
    </source>
</evidence>
<dbReference type="Pfam" id="PF04082">
    <property type="entry name" value="Fungal_trans"/>
    <property type="match status" value="1"/>
</dbReference>
<dbReference type="EMBL" id="KZ110600">
    <property type="protein sequence ID" value="OSX60536.1"/>
    <property type="molecule type" value="Genomic_DNA"/>
</dbReference>
<dbReference type="AlphaFoldDB" id="A0A1X6MWD9"/>
<dbReference type="Gene3D" id="4.10.240.10">
    <property type="entry name" value="Zn(2)-C6 fungal-type DNA-binding domain"/>
    <property type="match status" value="1"/>
</dbReference>
<feature type="compositionally biased region" description="Polar residues" evidence="4">
    <location>
        <begin position="684"/>
        <end position="698"/>
    </location>
</feature>
<dbReference type="SMART" id="SM00906">
    <property type="entry name" value="Fungal_trans"/>
    <property type="match status" value="1"/>
</dbReference>
<dbReference type="PANTHER" id="PTHR31001:SF81">
    <property type="entry name" value="ZN(II)2CYS6 TRANSCRIPTION FACTOR"/>
    <property type="match status" value="1"/>
</dbReference>
<keyword evidence="3" id="KW-0539">Nucleus</keyword>
<protein>
    <recommendedName>
        <fullName evidence="5">Zn(2)-C6 fungal-type domain-containing protein</fullName>
    </recommendedName>
</protein>
<dbReference type="GO" id="GO:0000981">
    <property type="term" value="F:DNA-binding transcription factor activity, RNA polymerase II-specific"/>
    <property type="evidence" value="ECO:0007669"/>
    <property type="project" value="InterPro"/>
</dbReference>
<dbReference type="InterPro" id="IPR036864">
    <property type="entry name" value="Zn2-C6_fun-type_DNA-bd_sf"/>
</dbReference>
<feature type="compositionally biased region" description="Polar residues" evidence="4">
    <location>
        <begin position="133"/>
        <end position="154"/>
    </location>
</feature>
<dbReference type="InterPro" id="IPR050613">
    <property type="entry name" value="Sec_Metabolite_Reg"/>
</dbReference>
<feature type="region of interest" description="Disordered" evidence="4">
    <location>
        <begin position="676"/>
        <end position="710"/>
    </location>
</feature>
<evidence type="ECO:0000256" key="3">
    <source>
        <dbReference type="ARBA" id="ARBA00023242"/>
    </source>
</evidence>
<dbReference type="GO" id="GO:0005634">
    <property type="term" value="C:nucleus"/>
    <property type="evidence" value="ECO:0007669"/>
    <property type="project" value="UniProtKB-SubCell"/>
</dbReference>
<gene>
    <name evidence="6" type="ORF">POSPLADRAFT_1147437</name>
</gene>
<dbReference type="InterPro" id="IPR001138">
    <property type="entry name" value="Zn2Cys6_DnaBD"/>
</dbReference>
<dbReference type="GO" id="GO:0003677">
    <property type="term" value="F:DNA binding"/>
    <property type="evidence" value="ECO:0007669"/>
    <property type="project" value="InterPro"/>
</dbReference>
<dbReference type="Pfam" id="PF00172">
    <property type="entry name" value="Zn_clus"/>
    <property type="match status" value="1"/>
</dbReference>
<dbReference type="Proteomes" id="UP000194127">
    <property type="component" value="Unassembled WGS sequence"/>
</dbReference>
<name>A0A1X6MWD9_9APHY</name>
<dbReference type="GO" id="GO:0006351">
    <property type="term" value="P:DNA-templated transcription"/>
    <property type="evidence" value="ECO:0007669"/>
    <property type="project" value="InterPro"/>
</dbReference>
<dbReference type="SUPFAM" id="SSF57701">
    <property type="entry name" value="Zn2/Cys6 DNA-binding domain"/>
    <property type="match status" value="1"/>
</dbReference>
<dbReference type="PROSITE" id="PS50048">
    <property type="entry name" value="ZN2_CY6_FUNGAL_2"/>
    <property type="match status" value="1"/>
</dbReference>
<evidence type="ECO:0000313" key="6">
    <source>
        <dbReference type="EMBL" id="OSX60536.1"/>
    </source>
</evidence>
<comment type="subcellular location">
    <subcellularLocation>
        <location evidence="1">Nucleus</location>
    </subcellularLocation>
</comment>
<dbReference type="OrthoDB" id="762982at2759"/>
<sequence>MDTHRVVLPSAHGHATAGKTKIRAAPTPSLPDSAEGRDRSGSLEVRQPPAKRARKAVNCEPCRNSKLKCDRNRPCSSCVLRGTTAQCYQGQDSVSPRPESVPRNPIDALGEISRIRQSLNVLESHIKEGGNPSGATSSASLNNTLSYTNRSNDASVGPYRGDPTPGKLCRPGTRGLYTGPTSAAANMVTDTDKDDSDSSEPPACSSGRSYAQHAPSSTVYDEDLVSQLPSVDTVDQLIAYYFEYCNWMYHHVNQPAFLADWARFKSGEDRSRVILGTVCIIIAITIRYLSVGHPIIADMPAAPEVLSTRYYGVMLKVLKRHREDAESITRTYTMALVELLLAQAHYLTFAKEDPEDVWALSGELVSIGTAMGLHCDPSKTRYELSVAERRRWAWWHIMTFERWQAFMFGRPLHIAPHHFDTQLPTYCDPALDKSGRLYLPNLALFRLGYILGDIMDDAVSFRVVSYSTIQEKDMLLENWYNSLPTELHLDHCTLARCLASTEIGLRRIAVQSVILSCAFYHIRFMLHRPYVKIAPSLETAVSAASELITLFSQAFTAEKIPGHFNWGAFHVFSASMFFSFQLITNPNHPGTGHYREQIRKAVYLLDRNRALPVAEKALTILETLEPLYSDEWVALSAEERSRKKVQVLKAVKALAFPYQDPPYARNAASPSYRPFTPDAVPMIPQSNDTESGGSSTISWAPHPGHSIVSPTMRTLLPSHAFHHAQMHHQSTEGTDSSSQHSRSMHSRVSTDSPHSEASLQAIRGQRLGNTLPPLSHFPSTTASYGMRQSSVMQRPLSHHAQSVEGNGVAMHPADESSMWGASVGFGLGEWARFLDVVQRPECSSNEMENLS</sequence>
<feature type="domain" description="Zn(2)-C6 fungal-type" evidence="5">
    <location>
        <begin position="58"/>
        <end position="87"/>
    </location>
</feature>
<dbReference type="SMART" id="SM00066">
    <property type="entry name" value="GAL4"/>
    <property type="match status" value="1"/>
</dbReference>
<reference evidence="6 7" key="1">
    <citation type="submission" date="2017-04" db="EMBL/GenBank/DDBJ databases">
        <title>Genome Sequence of the Model Brown-Rot Fungus Postia placenta SB12.</title>
        <authorList>
            <consortium name="DOE Joint Genome Institute"/>
            <person name="Gaskell J."/>
            <person name="Kersten P."/>
            <person name="Larrondo L.F."/>
            <person name="Canessa P."/>
            <person name="Martinez D."/>
            <person name="Hibbett D."/>
            <person name="Schmoll M."/>
            <person name="Kubicek C.P."/>
            <person name="Martinez A.T."/>
            <person name="Yadav J."/>
            <person name="Master E."/>
            <person name="Magnuson J.K."/>
            <person name="James T."/>
            <person name="Yaver D."/>
            <person name="Berka R."/>
            <person name="Labutti K."/>
            <person name="Lipzen A."/>
            <person name="Aerts A."/>
            <person name="Barry K."/>
            <person name="Henrissat B."/>
            <person name="Blanchette R."/>
            <person name="Grigoriev I."/>
            <person name="Cullen D."/>
        </authorList>
    </citation>
    <scope>NUCLEOTIDE SEQUENCE [LARGE SCALE GENOMIC DNA]</scope>
    <source>
        <strain evidence="6 7">MAD-698-R-SB12</strain>
    </source>
</reference>
<dbReference type="PANTHER" id="PTHR31001">
    <property type="entry name" value="UNCHARACTERIZED TRANSCRIPTIONAL REGULATORY PROTEIN"/>
    <property type="match status" value="1"/>
</dbReference>
<dbReference type="RefSeq" id="XP_024337330.1">
    <property type="nucleotide sequence ID" value="XM_024486065.1"/>
</dbReference>
<keyword evidence="2" id="KW-0479">Metal-binding</keyword>
<dbReference type="STRING" id="670580.A0A1X6MWD9"/>
<feature type="region of interest" description="Disordered" evidence="4">
    <location>
        <begin position="724"/>
        <end position="758"/>
    </location>
</feature>
<dbReference type="GeneID" id="36331014"/>
<proteinExistence type="predicted"/>
<dbReference type="CDD" id="cd12148">
    <property type="entry name" value="fungal_TF_MHR"/>
    <property type="match status" value="1"/>
</dbReference>
<organism evidence="6 7">
    <name type="scientific">Postia placenta MAD-698-R-SB12</name>
    <dbReference type="NCBI Taxonomy" id="670580"/>
    <lineage>
        <taxon>Eukaryota</taxon>
        <taxon>Fungi</taxon>
        <taxon>Dikarya</taxon>
        <taxon>Basidiomycota</taxon>
        <taxon>Agaricomycotina</taxon>
        <taxon>Agaricomycetes</taxon>
        <taxon>Polyporales</taxon>
        <taxon>Adustoporiaceae</taxon>
        <taxon>Rhodonia</taxon>
    </lineage>
</organism>
<dbReference type="InterPro" id="IPR007219">
    <property type="entry name" value="XnlR_reg_dom"/>
</dbReference>
<keyword evidence="7" id="KW-1185">Reference proteome</keyword>
<accession>A0A1X6MWD9</accession>
<evidence type="ECO:0000256" key="2">
    <source>
        <dbReference type="ARBA" id="ARBA00022723"/>
    </source>
</evidence>
<evidence type="ECO:0000313" key="7">
    <source>
        <dbReference type="Proteomes" id="UP000194127"/>
    </source>
</evidence>
<dbReference type="GO" id="GO:0008270">
    <property type="term" value="F:zinc ion binding"/>
    <property type="evidence" value="ECO:0007669"/>
    <property type="project" value="InterPro"/>
</dbReference>